<reference evidence="3 4" key="1">
    <citation type="submission" date="2023-01" db="EMBL/GenBank/DDBJ databases">
        <title>Pseudomonas SA3-5T sp. nov., isolated from tidal flat sediment.</title>
        <authorList>
            <person name="Kim H.S."/>
            <person name="Kim J.-S."/>
            <person name="Suh M.K."/>
            <person name="Eom M.K."/>
            <person name="Lee J.-S."/>
        </authorList>
    </citation>
    <scope>NUCLEOTIDE SEQUENCE [LARGE SCALE GENOMIC DNA]</scope>
    <source>
        <strain evidence="3 4">SA3-5</strain>
    </source>
</reference>
<accession>A0ABT4XDD6</accession>
<dbReference type="InterPro" id="IPR051680">
    <property type="entry name" value="ATP-dep_Glu-Cys_Ligase-2"/>
</dbReference>
<feature type="domain" description="DUF403" evidence="1">
    <location>
        <begin position="520"/>
        <end position="845"/>
    </location>
</feature>
<gene>
    <name evidence="3" type="ORF">PH586_07485</name>
</gene>
<dbReference type="RefSeq" id="WP_271347137.1">
    <property type="nucleotide sequence ID" value="NZ_JAQJZJ010000003.1"/>
</dbReference>
<feature type="domain" description="Circularly permuted ATP-grasp type 2" evidence="2">
    <location>
        <begin position="82"/>
        <end position="471"/>
    </location>
</feature>
<organism evidence="3 4">
    <name type="scientific">Pseudomonas aestuarii</name>
    <dbReference type="NCBI Taxonomy" id="3018340"/>
    <lineage>
        <taxon>Bacteria</taxon>
        <taxon>Pseudomonadati</taxon>
        <taxon>Pseudomonadota</taxon>
        <taxon>Gammaproteobacteria</taxon>
        <taxon>Pseudomonadales</taxon>
        <taxon>Pseudomonadaceae</taxon>
        <taxon>Pseudomonas</taxon>
    </lineage>
</organism>
<dbReference type="PANTHER" id="PTHR34595">
    <property type="entry name" value="BLR5612 PROTEIN"/>
    <property type="match status" value="1"/>
</dbReference>
<evidence type="ECO:0000259" key="2">
    <source>
        <dbReference type="Pfam" id="PF14403"/>
    </source>
</evidence>
<name>A0ABT4XDD6_9PSED</name>
<dbReference type="InterPro" id="IPR007296">
    <property type="entry name" value="DUF403"/>
</dbReference>
<comment type="caution">
    <text evidence="3">The sequence shown here is derived from an EMBL/GenBank/DDBJ whole genome shotgun (WGS) entry which is preliminary data.</text>
</comment>
<sequence length="858" mass="94311">MLKKLLAGYRAAPNSFDELLDASKQPREHWRAMLASLAKESPQTMRQRLEAVESQIRENGVTYNVYADTKGMQRPWDLNVLPLILPHDEWTGIEAAVVQRATLLNRILGDVYGEQSMLREGLLPPALIHGHAGFLRPAHGIKHEGNVALHFYAVDLARAPNGQWWVVADRTQAPSGAGYALENRAVIARTFPDQLRDLKVQDLAGFFSRMRDSLAHWGRQCAANGGVPLRGSESPLIVLLTPGPYNETYYEQAYLARYLGLPLVEGSDLTVRGGIVWLKTLSGLQRVHVIMRRVDDDFCDPLELRTESALGVAGLTEAVRLGNVLIANSLGSNLLESGALLGFLPALCKRLLGEPLKMPSVATWWCGEPAALEQVLANLDQLVIKSSFPQLRQVSLFGQDLSGEARSALIARMRANPRNYVAQELVRLSQSPVWKASAPTGLNACAVGLRVYACATPGGYVVMPGGLTRVATGPDSRVIAMQRGGSSKDTWVQARAQAGTHRPHSRTTTSKDLIRDDTHLSSRMAENLFWLGRNTERCDNIARLMRITLHVLFNVSPQERGTEWATVKALCAWFQLIETPDKEALQRQSQVSGQSQGQTQSSPAVVGWSDTRIEAALLLAVVSPDVPGLASQQQQLYSTASQLRERLSADNWRALNRMLQRSAKSKAQQTPAEAMSALDEAAASLMTLSGFALDGMTRDLGWSFLSIGRRLERLQFQTLVLQRALAMEADGGLDWLLELSDSIVTYRSRYRAQSEWLPVLDLLLLDSSNPRSVLFQMAGILKSLDKLALSYGSCGETLLLPLKNALLALDPDEDLYCANPALISLLQRINHASVELSQLISARFFSYTASDDQAKGAA</sequence>
<evidence type="ECO:0000313" key="4">
    <source>
        <dbReference type="Proteomes" id="UP001212042"/>
    </source>
</evidence>
<proteinExistence type="predicted"/>
<dbReference type="Pfam" id="PF04168">
    <property type="entry name" value="Alpha-E"/>
    <property type="match status" value="1"/>
</dbReference>
<dbReference type="EMBL" id="JAQJZJ010000003">
    <property type="protein sequence ID" value="MDA7086221.1"/>
    <property type="molecule type" value="Genomic_DNA"/>
</dbReference>
<dbReference type="Gene3D" id="3.40.50.11290">
    <property type="match status" value="1"/>
</dbReference>
<dbReference type="Gene3D" id="3.30.1490.270">
    <property type="match status" value="1"/>
</dbReference>
<dbReference type="Proteomes" id="UP001212042">
    <property type="component" value="Unassembled WGS sequence"/>
</dbReference>
<dbReference type="InterPro" id="IPR025841">
    <property type="entry name" value="CP_ATPgrasp_2"/>
</dbReference>
<dbReference type="SUPFAM" id="SSF56059">
    <property type="entry name" value="Glutathione synthetase ATP-binding domain-like"/>
    <property type="match status" value="1"/>
</dbReference>
<evidence type="ECO:0000313" key="3">
    <source>
        <dbReference type="EMBL" id="MDA7086221.1"/>
    </source>
</evidence>
<protein>
    <submittedName>
        <fullName evidence="3">Circularly permuted type 2 ATP-grasp protein</fullName>
    </submittedName>
</protein>
<evidence type="ECO:0000259" key="1">
    <source>
        <dbReference type="Pfam" id="PF04168"/>
    </source>
</evidence>
<dbReference type="PANTHER" id="PTHR34595:SF2">
    <property type="entry name" value="BLR2978 PROTEIN"/>
    <property type="match status" value="1"/>
</dbReference>
<keyword evidence="4" id="KW-1185">Reference proteome</keyword>
<dbReference type="Pfam" id="PF14403">
    <property type="entry name" value="CP_ATPgrasp_2"/>
    <property type="match status" value="1"/>
</dbReference>